<dbReference type="InterPro" id="IPR005174">
    <property type="entry name" value="KIB1-4_b-propeller"/>
</dbReference>
<keyword evidence="3" id="KW-1185">Reference proteome</keyword>
<protein>
    <submittedName>
        <fullName evidence="4">Uncharacterized protein LOC120107635</fullName>
    </submittedName>
</protein>
<dbReference type="PANTHER" id="PTHR44259:SF114">
    <property type="entry name" value="OS06G0707300 PROTEIN"/>
    <property type="match status" value="1"/>
</dbReference>
<dbReference type="KEGG" id="pda:120107635"/>
<evidence type="ECO:0000313" key="4">
    <source>
        <dbReference type="RefSeq" id="XP_038976917.1"/>
    </source>
</evidence>
<dbReference type="Proteomes" id="UP000228380">
    <property type="component" value="Unplaced"/>
</dbReference>
<organism evidence="3 4">
    <name type="scientific">Phoenix dactylifera</name>
    <name type="common">Date palm</name>
    <dbReference type="NCBI Taxonomy" id="42345"/>
    <lineage>
        <taxon>Eukaryota</taxon>
        <taxon>Viridiplantae</taxon>
        <taxon>Streptophyta</taxon>
        <taxon>Embryophyta</taxon>
        <taxon>Tracheophyta</taxon>
        <taxon>Spermatophyta</taxon>
        <taxon>Magnoliopsida</taxon>
        <taxon>Liliopsida</taxon>
        <taxon>Arecaceae</taxon>
        <taxon>Coryphoideae</taxon>
        <taxon>Phoeniceae</taxon>
        <taxon>Phoenix</taxon>
    </lineage>
</organism>
<feature type="domain" description="KIB1-4 beta-propeller" evidence="2">
    <location>
        <begin position="125"/>
        <end position="370"/>
    </location>
</feature>
<evidence type="ECO:0000256" key="1">
    <source>
        <dbReference type="SAM" id="MobiDB-lite"/>
    </source>
</evidence>
<feature type="region of interest" description="Disordered" evidence="1">
    <location>
        <begin position="35"/>
        <end position="61"/>
    </location>
</feature>
<reference evidence="4" key="1">
    <citation type="submission" date="2025-08" db="UniProtKB">
        <authorList>
            <consortium name="RefSeq"/>
        </authorList>
    </citation>
    <scope>IDENTIFICATION</scope>
    <source>
        <tissue evidence="4">Young leaves</tissue>
    </source>
</reference>
<evidence type="ECO:0000313" key="3">
    <source>
        <dbReference type="Proteomes" id="UP000228380"/>
    </source>
</evidence>
<evidence type="ECO:0000259" key="2">
    <source>
        <dbReference type="Pfam" id="PF03478"/>
    </source>
</evidence>
<dbReference type="PANTHER" id="PTHR44259">
    <property type="entry name" value="OS07G0183000 PROTEIN-RELATED"/>
    <property type="match status" value="1"/>
</dbReference>
<dbReference type="GeneID" id="120107635"/>
<dbReference type="OrthoDB" id="747496at2759"/>
<sequence>MEVAKRLICVNENPQQVSETVKTAENLEDSDMKENMINNNKTRKLELDGGESSNTNDPEKLLLCPEPTEDLVEGILNRMSWPEALSLGEVSKMWRCVGQRYNPKTPRSPCLLHIGAVEPGVHRIISVTEKKCSLIRRPELIGECCGAYKCWLVMRYPSTDEMCMVNVVTGARVALPRWREDGSVSVFLSSSPTAPDCMGLARSIIDDRMSLLSCRPGDEEWTKEDGRVISHPFEIVSSSEGKFYIEDGTRLLAVHSVNPIKFRIVMEDTEPYMRGGGLVTTYLVECGTDMLVVFARYRVQRRMLATCHDFKVFRLDVSKKSLVKVNNLGNHALFLGDLPSVAATVETAGCRSNCIYFIEPDDSIAWRVFDLEDRSISTGPNLGAKPGLRSLIWITPGMI</sequence>
<dbReference type="Pfam" id="PF03478">
    <property type="entry name" value="Beta-prop_KIB1-4"/>
    <property type="match status" value="1"/>
</dbReference>
<dbReference type="InterPro" id="IPR050942">
    <property type="entry name" value="F-box_BR-signaling"/>
</dbReference>
<accession>A0A8B8ZU79</accession>
<dbReference type="RefSeq" id="XP_038976917.1">
    <property type="nucleotide sequence ID" value="XM_039120989.1"/>
</dbReference>
<gene>
    <name evidence="4" type="primary">LOC120107635</name>
</gene>
<name>A0A8B8ZU79_PHODC</name>
<dbReference type="AlphaFoldDB" id="A0A8B8ZU79"/>
<proteinExistence type="predicted"/>